<dbReference type="RefSeq" id="WP_065272769.1">
    <property type="nucleotide sequence ID" value="NZ_CP015124.1"/>
</dbReference>
<dbReference type="AlphaFoldDB" id="A0A1B0ZV48"/>
<reference evidence="5 7" key="2">
    <citation type="submission" date="2023-02" db="EMBL/GenBank/DDBJ databases">
        <title>Population genomics of bacteria associated with diatom.</title>
        <authorList>
            <person name="Xie J."/>
            <person name="Wang H."/>
        </authorList>
    </citation>
    <scope>NUCLEOTIDE SEQUENCE [LARGE SCALE GENOMIC DNA]</scope>
    <source>
        <strain evidence="5 7">PT47_8</strain>
    </source>
</reference>
<dbReference type="PANTHER" id="PTHR13847:SF280">
    <property type="entry name" value="D-AMINO ACID DEHYDROGENASE"/>
    <property type="match status" value="1"/>
</dbReference>
<organism evidence="4 6">
    <name type="scientific">Phaeobacter gallaeciensis</name>
    <dbReference type="NCBI Taxonomy" id="60890"/>
    <lineage>
        <taxon>Bacteria</taxon>
        <taxon>Pseudomonadati</taxon>
        <taxon>Pseudomonadota</taxon>
        <taxon>Alphaproteobacteria</taxon>
        <taxon>Rhodobacterales</taxon>
        <taxon>Roseobacteraceae</taxon>
        <taxon>Phaeobacter</taxon>
    </lineage>
</organism>
<dbReference type="Proteomes" id="UP000092565">
    <property type="component" value="Chromosome"/>
</dbReference>
<gene>
    <name evidence="4" type="ORF">JL2886_03160</name>
    <name evidence="5" type="ORF">PXK24_07345</name>
</gene>
<evidence type="ECO:0000313" key="5">
    <source>
        <dbReference type="EMBL" id="MDE4165505.1"/>
    </source>
</evidence>
<evidence type="ECO:0000313" key="4">
    <source>
        <dbReference type="EMBL" id="ANP38046.1"/>
    </source>
</evidence>
<dbReference type="PANTHER" id="PTHR13847">
    <property type="entry name" value="SARCOSINE DEHYDROGENASE-RELATED"/>
    <property type="match status" value="1"/>
</dbReference>
<reference evidence="4 6" key="1">
    <citation type="submission" date="2016-04" db="EMBL/GenBank/DDBJ databases">
        <authorList>
            <person name="Evans L.H."/>
            <person name="Alamgir A."/>
            <person name="Owens N."/>
            <person name="Weber N.D."/>
            <person name="Virtaneva K."/>
            <person name="Barbian K."/>
            <person name="Babar A."/>
            <person name="Rosenke K."/>
        </authorList>
    </citation>
    <scope>NUCLEOTIDE SEQUENCE [LARGE SCALE GENOMIC DNA]</scope>
    <source>
        <strain evidence="4 6">JL2886</strain>
    </source>
</reference>
<keyword evidence="2" id="KW-0560">Oxidoreductase</keyword>
<dbReference type="SUPFAM" id="SSF51905">
    <property type="entry name" value="FAD/NAD(P)-binding domain"/>
    <property type="match status" value="1"/>
</dbReference>
<name>A0A1B0ZV48_9RHOB</name>
<comment type="similarity">
    <text evidence="1">Belongs to the DadA oxidoreductase family.</text>
</comment>
<dbReference type="OrthoDB" id="9787190at2"/>
<keyword evidence="6" id="KW-1185">Reference proteome</keyword>
<dbReference type="Proteomes" id="UP001218364">
    <property type="component" value="Unassembled WGS sequence"/>
</dbReference>
<dbReference type="EMBL" id="JARCJK010000002">
    <property type="protein sequence ID" value="MDE4165505.1"/>
    <property type="molecule type" value="Genomic_DNA"/>
</dbReference>
<evidence type="ECO:0000313" key="6">
    <source>
        <dbReference type="Proteomes" id="UP000092565"/>
    </source>
</evidence>
<evidence type="ECO:0000256" key="2">
    <source>
        <dbReference type="ARBA" id="ARBA00023002"/>
    </source>
</evidence>
<dbReference type="PATRIC" id="fig|60890.4.peg.3084"/>
<protein>
    <submittedName>
        <fullName evidence="4">D-amino acid oxidase</fullName>
    </submittedName>
    <submittedName>
        <fullName evidence="5">FAD-binding oxidoreductase</fullName>
    </submittedName>
</protein>
<dbReference type="GO" id="GO:0005886">
    <property type="term" value="C:plasma membrane"/>
    <property type="evidence" value="ECO:0007669"/>
    <property type="project" value="TreeGrafter"/>
</dbReference>
<evidence type="ECO:0000313" key="7">
    <source>
        <dbReference type="Proteomes" id="UP001218364"/>
    </source>
</evidence>
<dbReference type="InterPro" id="IPR006076">
    <property type="entry name" value="FAD-dep_OxRdtase"/>
</dbReference>
<evidence type="ECO:0000256" key="1">
    <source>
        <dbReference type="ARBA" id="ARBA00009410"/>
    </source>
</evidence>
<evidence type="ECO:0000259" key="3">
    <source>
        <dbReference type="Pfam" id="PF01266"/>
    </source>
</evidence>
<dbReference type="GO" id="GO:0008718">
    <property type="term" value="F:D-amino-acid dehydrogenase activity"/>
    <property type="evidence" value="ECO:0007669"/>
    <property type="project" value="TreeGrafter"/>
</dbReference>
<dbReference type="EMBL" id="CP015124">
    <property type="protein sequence ID" value="ANP38046.1"/>
    <property type="molecule type" value="Genomic_DNA"/>
</dbReference>
<dbReference type="GO" id="GO:0055130">
    <property type="term" value="P:D-alanine catabolic process"/>
    <property type="evidence" value="ECO:0007669"/>
    <property type="project" value="TreeGrafter"/>
</dbReference>
<dbReference type="Gene3D" id="3.50.50.60">
    <property type="entry name" value="FAD/NAD(P)-binding domain"/>
    <property type="match status" value="3"/>
</dbReference>
<proteinExistence type="inferred from homology"/>
<sequence>MPGPKLPHFQADLALPKRVDAVVIGGGIIGSTTALELAERGYSVLLCEKGQIGAEQSSRNWGWVRISQRDPRELPLMAKAMEIWPGLEARTGHPTGYTRSGILFTAERARAEAELATWAEHLTPYDIPAQMVRGEQLAELMPGHQTGTIAALHTPEDGRAEPQLATHSIASAARAAGAKVMTECAVRSVETEAGRISGVMTERGRVGCSAVVVAGGAWSRLFLGNAGVALPQLKVLNSVLRTSAVQGGPEAAMWAAGFAMRKRADGGYSIADGTENVVDIVPDSLRLALKFFPTFLEEWRSLRFRLSDRWRIEAGQDRRWAPDQRTPFETCRVLDPAPSQKAIRNSWAAAQKAFPILQSADVVQSWGGMIDVTPDAIPVISQVDDLPGLFVSTGYSGHGFGIGPAAGRLTADLVTGDAPIVDPRAFALSRFTKKARTAVPAPEVIGTAR</sequence>
<feature type="domain" description="FAD dependent oxidoreductase" evidence="3">
    <location>
        <begin position="20"/>
        <end position="413"/>
    </location>
</feature>
<dbReference type="GO" id="GO:0005737">
    <property type="term" value="C:cytoplasm"/>
    <property type="evidence" value="ECO:0007669"/>
    <property type="project" value="TreeGrafter"/>
</dbReference>
<accession>A0A1B0ZV48</accession>
<dbReference type="InterPro" id="IPR036188">
    <property type="entry name" value="FAD/NAD-bd_sf"/>
</dbReference>
<dbReference type="Pfam" id="PF01266">
    <property type="entry name" value="DAO"/>
    <property type="match status" value="1"/>
</dbReference>